<dbReference type="Gene3D" id="3.40.50.2300">
    <property type="match status" value="2"/>
</dbReference>
<keyword evidence="2" id="KW-0238">DNA-binding</keyword>
<dbReference type="SUPFAM" id="SSF53822">
    <property type="entry name" value="Periplasmic binding protein-like I"/>
    <property type="match status" value="1"/>
</dbReference>
<dbReference type="InterPro" id="IPR010982">
    <property type="entry name" value="Lambda_DNA-bd_dom_sf"/>
</dbReference>
<evidence type="ECO:0000256" key="1">
    <source>
        <dbReference type="ARBA" id="ARBA00023015"/>
    </source>
</evidence>
<dbReference type="Gene3D" id="1.10.260.40">
    <property type="entry name" value="lambda repressor-like DNA-binding domains"/>
    <property type="match status" value="1"/>
</dbReference>
<evidence type="ECO:0000256" key="3">
    <source>
        <dbReference type="ARBA" id="ARBA00023163"/>
    </source>
</evidence>
<reference evidence="5 6" key="1">
    <citation type="submission" date="2019-03" db="EMBL/GenBank/DDBJ databases">
        <title>Genomic Encyclopedia of Type Strains, Phase IV (KMG-IV): sequencing the most valuable type-strain genomes for metagenomic binning, comparative biology and taxonomic classification.</title>
        <authorList>
            <person name="Goeker M."/>
        </authorList>
    </citation>
    <scope>NUCLEOTIDE SEQUENCE [LARGE SCALE GENOMIC DNA]</scope>
    <source>
        <strain evidence="5 6">DSM 2781</strain>
    </source>
</reference>
<keyword evidence="3" id="KW-0804">Transcription</keyword>
<dbReference type="Pfam" id="PF00532">
    <property type="entry name" value="Peripla_BP_1"/>
    <property type="match status" value="1"/>
</dbReference>
<dbReference type="GO" id="GO:0003700">
    <property type="term" value="F:DNA-binding transcription factor activity"/>
    <property type="evidence" value="ECO:0007669"/>
    <property type="project" value="TreeGrafter"/>
</dbReference>
<dbReference type="PROSITE" id="PS50932">
    <property type="entry name" value="HTH_LACI_2"/>
    <property type="match status" value="1"/>
</dbReference>
<name>A0A4R2NMG4_RHOAD</name>
<dbReference type="PANTHER" id="PTHR30146:SF153">
    <property type="entry name" value="LACTOSE OPERON REPRESSOR"/>
    <property type="match status" value="1"/>
</dbReference>
<organism evidence="5 6">
    <name type="scientific">Rhodovulum adriaticum</name>
    <name type="common">Rhodopseudomonas adriatica</name>
    <dbReference type="NCBI Taxonomy" id="35804"/>
    <lineage>
        <taxon>Bacteria</taxon>
        <taxon>Pseudomonadati</taxon>
        <taxon>Pseudomonadota</taxon>
        <taxon>Alphaproteobacteria</taxon>
        <taxon>Rhodobacterales</taxon>
        <taxon>Paracoccaceae</taxon>
        <taxon>Rhodovulum</taxon>
    </lineage>
</organism>
<dbReference type="RefSeq" id="WP_132602798.1">
    <property type="nucleotide sequence ID" value="NZ_NRRP01000045.1"/>
</dbReference>
<dbReference type="Proteomes" id="UP000295733">
    <property type="component" value="Unassembled WGS sequence"/>
</dbReference>
<evidence type="ECO:0000313" key="6">
    <source>
        <dbReference type="Proteomes" id="UP000295733"/>
    </source>
</evidence>
<proteinExistence type="predicted"/>
<dbReference type="InterPro" id="IPR028082">
    <property type="entry name" value="Peripla_BP_I"/>
</dbReference>
<dbReference type="AlphaFoldDB" id="A0A4R2NMG4"/>
<dbReference type="SUPFAM" id="SSF47413">
    <property type="entry name" value="lambda repressor-like DNA-binding domains"/>
    <property type="match status" value="1"/>
</dbReference>
<dbReference type="InterPro" id="IPR000843">
    <property type="entry name" value="HTH_LacI"/>
</dbReference>
<evidence type="ECO:0000256" key="2">
    <source>
        <dbReference type="ARBA" id="ARBA00023125"/>
    </source>
</evidence>
<comment type="caution">
    <text evidence="5">The sequence shown here is derived from an EMBL/GenBank/DDBJ whole genome shotgun (WGS) entry which is preliminary data.</text>
</comment>
<dbReference type="OrthoDB" id="234496at2"/>
<keyword evidence="1" id="KW-0805">Transcription regulation</keyword>
<dbReference type="Pfam" id="PF00356">
    <property type="entry name" value="LacI"/>
    <property type="match status" value="1"/>
</dbReference>
<dbReference type="CDD" id="cd01392">
    <property type="entry name" value="HTH_LacI"/>
    <property type="match status" value="1"/>
</dbReference>
<evidence type="ECO:0000259" key="4">
    <source>
        <dbReference type="PROSITE" id="PS50932"/>
    </source>
</evidence>
<protein>
    <submittedName>
        <fullName evidence="5">LacI family transcriptional regulator</fullName>
    </submittedName>
</protein>
<dbReference type="PANTHER" id="PTHR30146">
    <property type="entry name" value="LACI-RELATED TRANSCRIPTIONAL REPRESSOR"/>
    <property type="match status" value="1"/>
</dbReference>
<evidence type="ECO:0000313" key="5">
    <source>
        <dbReference type="EMBL" id="TCP22800.1"/>
    </source>
</evidence>
<gene>
    <name evidence="5" type="ORF">EV656_105100</name>
</gene>
<keyword evidence="6" id="KW-1185">Reference proteome</keyword>
<accession>A0A4R2NMG4</accession>
<feature type="domain" description="HTH lacI-type" evidence="4">
    <location>
        <begin position="1"/>
        <end position="55"/>
    </location>
</feature>
<sequence length="337" mass="35006">MNLKELSRLLGLSQTTVSRALNGYPEVAEATRKRVEQAAQDHGYRPNARARGLATGRAMAVAQVIPADWLGMLANPILAEAVAGATEAFAAAGYETTLAPVTDAAAATAYGDMAARGAVDGALVHMPAVLDPHIAALEETRLPFVVHGQPLTVDAAYPWVGLNGVEAARQATRLLLRGGHSRIGLINGPTGLALSAQRAQGYRSVVKRRGLDMAPDLIRHCALSEMAGHDAAAALLDSATPPTALLTATLPQALGAARAVAERSGQVALATHDDVFDMMGGTEAPPRFAGTRAPIRETARRAAEMLLERIAAPDTPAQGERAAMQVVTDPVVPAPGV</sequence>
<dbReference type="EMBL" id="SLXL01000005">
    <property type="protein sequence ID" value="TCP22800.1"/>
    <property type="molecule type" value="Genomic_DNA"/>
</dbReference>
<dbReference type="GO" id="GO:0000976">
    <property type="term" value="F:transcription cis-regulatory region binding"/>
    <property type="evidence" value="ECO:0007669"/>
    <property type="project" value="TreeGrafter"/>
</dbReference>
<dbReference type="SMART" id="SM00354">
    <property type="entry name" value="HTH_LACI"/>
    <property type="match status" value="1"/>
</dbReference>
<dbReference type="InterPro" id="IPR001761">
    <property type="entry name" value="Peripla_BP/Lac1_sug-bd_dom"/>
</dbReference>